<feature type="transmembrane region" description="Helical" evidence="10">
    <location>
        <begin position="297"/>
        <end position="316"/>
    </location>
</feature>
<evidence type="ECO:0000256" key="6">
    <source>
        <dbReference type="ARBA" id="ARBA00022989"/>
    </source>
</evidence>
<proteinExistence type="inferred from homology"/>
<dbReference type="InterPro" id="IPR006153">
    <property type="entry name" value="Cation/H_exchanger_TM"/>
</dbReference>
<organism evidence="14 15">
    <name type="scientific">Brassica napus</name>
    <name type="common">Rape</name>
    <dbReference type="NCBI Taxonomy" id="3708"/>
    <lineage>
        <taxon>Eukaryota</taxon>
        <taxon>Viridiplantae</taxon>
        <taxon>Streptophyta</taxon>
        <taxon>Embryophyta</taxon>
        <taxon>Tracheophyta</taxon>
        <taxon>Spermatophyta</taxon>
        <taxon>Magnoliopsida</taxon>
        <taxon>eudicotyledons</taxon>
        <taxon>Gunneridae</taxon>
        <taxon>Pentapetalae</taxon>
        <taxon>rosids</taxon>
        <taxon>malvids</taxon>
        <taxon>Brassicales</taxon>
        <taxon>Brassicaceae</taxon>
        <taxon>Brassiceae</taxon>
        <taxon>Brassica</taxon>
    </lineage>
</organism>
<evidence type="ECO:0000259" key="12">
    <source>
        <dbReference type="Pfam" id="PF23256"/>
    </source>
</evidence>
<feature type="transmembrane region" description="Helical" evidence="10">
    <location>
        <begin position="377"/>
        <end position="397"/>
    </location>
</feature>
<feature type="transmembrane region" description="Helical" evidence="10">
    <location>
        <begin position="152"/>
        <end position="176"/>
    </location>
</feature>
<evidence type="ECO:0008006" key="16">
    <source>
        <dbReference type="Google" id="ProtNLM"/>
    </source>
</evidence>
<dbReference type="Gene3D" id="1.20.1530.20">
    <property type="match status" value="1"/>
</dbReference>
<evidence type="ECO:0000256" key="8">
    <source>
        <dbReference type="ARBA" id="ARBA00023136"/>
    </source>
</evidence>
<feature type="transmembrane region" description="Helical" evidence="10">
    <location>
        <begin position="259"/>
        <end position="277"/>
    </location>
</feature>
<feature type="transmembrane region" description="Helical" evidence="10">
    <location>
        <begin position="196"/>
        <end position="214"/>
    </location>
</feature>
<comment type="subcellular location">
    <subcellularLocation>
        <location evidence="1">Membrane</location>
        <topology evidence="1">Multi-pass membrane protein</topology>
    </subcellularLocation>
</comment>
<protein>
    <recommendedName>
        <fullName evidence="16">Cation/H+ exchanger domain-containing protein</fullName>
    </recommendedName>
</protein>
<dbReference type="PANTHER" id="PTHR32468:SF152">
    <property type="entry name" value="CATION_H(+) ANTIPORTER 12"/>
    <property type="match status" value="1"/>
</dbReference>
<evidence type="ECO:0000256" key="7">
    <source>
        <dbReference type="ARBA" id="ARBA00023065"/>
    </source>
</evidence>
<evidence type="ECO:0000256" key="4">
    <source>
        <dbReference type="ARBA" id="ARBA00022692"/>
    </source>
</evidence>
<dbReference type="Pfam" id="PF23259">
    <property type="entry name" value="CHX17_C"/>
    <property type="match status" value="1"/>
</dbReference>
<evidence type="ECO:0000256" key="1">
    <source>
        <dbReference type="ARBA" id="ARBA00004141"/>
    </source>
</evidence>
<comment type="caution">
    <text evidence="14">The sequence shown here is derived from an EMBL/GenBank/DDBJ whole genome shotgun (WGS) entry which is preliminary data.</text>
</comment>
<reference evidence="14 15" key="1">
    <citation type="submission" date="2021-05" db="EMBL/GenBank/DDBJ databases">
        <title>Genome Assembly of Synthetic Allotetraploid Brassica napus Reveals Homoeologous Exchanges between Subgenomes.</title>
        <authorList>
            <person name="Davis J.T."/>
        </authorList>
    </citation>
    <scope>NUCLEOTIDE SEQUENCE [LARGE SCALE GENOMIC DNA]</scope>
    <source>
        <strain evidence="15">cv. Da-Ae</strain>
        <tissue evidence="14">Seedling</tissue>
    </source>
</reference>
<evidence type="ECO:0000313" key="14">
    <source>
        <dbReference type="EMBL" id="KAH0922461.1"/>
    </source>
</evidence>
<evidence type="ECO:0000256" key="9">
    <source>
        <dbReference type="ARBA" id="ARBA00038341"/>
    </source>
</evidence>
<dbReference type="InterPro" id="IPR050794">
    <property type="entry name" value="CPA2_transporter"/>
</dbReference>
<evidence type="ECO:0000259" key="13">
    <source>
        <dbReference type="Pfam" id="PF23259"/>
    </source>
</evidence>
<keyword evidence="2" id="KW-0813">Transport</keyword>
<keyword evidence="5" id="KW-0630">Potassium</keyword>
<dbReference type="Proteomes" id="UP000824890">
    <property type="component" value="Unassembled WGS sequence"/>
</dbReference>
<evidence type="ECO:0000256" key="3">
    <source>
        <dbReference type="ARBA" id="ARBA00022538"/>
    </source>
</evidence>
<keyword evidence="3" id="KW-0633">Potassium transport</keyword>
<dbReference type="Pfam" id="PF00999">
    <property type="entry name" value="Na_H_Exchanger"/>
    <property type="match status" value="1"/>
</dbReference>
<keyword evidence="4 10" id="KW-0812">Transmembrane</keyword>
<keyword evidence="15" id="KW-1185">Reference proteome</keyword>
<feature type="transmembrane region" description="Helical" evidence="10">
    <location>
        <begin position="226"/>
        <end position="247"/>
    </location>
</feature>
<feature type="domain" description="Cation/H+ exchanger transmembrane" evidence="11">
    <location>
        <begin position="86"/>
        <end position="459"/>
    </location>
</feature>
<dbReference type="Pfam" id="PF23256">
    <property type="entry name" value="CHX17_2nd"/>
    <property type="match status" value="1"/>
</dbReference>
<feature type="transmembrane region" description="Helical" evidence="10">
    <location>
        <begin position="439"/>
        <end position="459"/>
    </location>
</feature>
<dbReference type="EMBL" id="JAGKQM010000006">
    <property type="protein sequence ID" value="KAH0922461.1"/>
    <property type="molecule type" value="Genomic_DNA"/>
</dbReference>
<name>A0ABQ8D1Y0_BRANA</name>
<evidence type="ECO:0000256" key="5">
    <source>
        <dbReference type="ARBA" id="ARBA00022958"/>
    </source>
</evidence>
<dbReference type="PANTHER" id="PTHR32468">
    <property type="entry name" value="CATION/H + ANTIPORTER"/>
    <property type="match status" value="1"/>
</dbReference>
<keyword evidence="8 10" id="KW-0472">Membrane</keyword>
<dbReference type="InterPro" id="IPR057291">
    <property type="entry name" value="CHX17_2nd"/>
</dbReference>
<evidence type="ECO:0000259" key="11">
    <source>
        <dbReference type="Pfam" id="PF00999"/>
    </source>
</evidence>
<evidence type="ECO:0000313" key="15">
    <source>
        <dbReference type="Proteomes" id="UP000824890"/>
    </source>
</evidence>
<accession>A0ABQ8D1Y0</accession>
<feature type="domain" description="Cation/H(+) antiporter central" evidence="12">
    <location>
        <begin position="556"/>
        <end position="642"/>
    </location>
</feature>
<gene>
    <name evidence="14" type="ORF">HID58_022479</name>
</gene>
<feature type="transmembrane region" description="Helical" evidence="10">
    <location>
        <begin position="44"/>
        <end position="63"/>
    </location>
</feature>
<dbReference type="InterPro" id="IPR057290">
    <property type="entry name" value="CHX17_C"/>
</dbReference>
<dbReference type="InterPro" id="IPR038770">
    <property type="entry name" value="Na+/solute_symporter_sf"/>
</dbReference>
<feature type="domain" description="Cation/H(+) antiporter C-terminal" evidence="13">
    <location>
        <begin position="655"/>
        <end position="796"/>
    </location>
</feature>
<evidence type="ECO:0000256" key="2">
    <source>
        <dbReference type="ARBA" id="ARBA00022448"/>
    </source>
</evidence>
<comment type="similarity">
    <text evidence="9">Belongs to the monovalent cation:proton antiporter 2 (CPA2) transporter (TC 2.A.37) family. CHX (TC 2.A.37.4) subfamily.</text>
</comment>
<keyword evidence="7" id="KW-0406">Ion transport</keyword>
<evidence type="ECO:0000256" key="10">
    <source>
        <dbReference type="SAM" id="Phobius"/>
    </source>
</evidence>
<sequence length="800" mass="89947">MFMNTTTYFEDCRPLLFNISSNGIWENLKSPDVIFGYSLPLMEIQILLIFTSVVMTHMFLRCIGISHIGSYMIVSIPNFNPNKIPIFSYSQAGLIMGPQLFDLREKSTWKLSLDPIMNGNGPLRSFSACGFMMFTFLMSLRTSRRVVFNNGPLPVVIGILTFIVPLVVGLCFRNVLADNINPHYMPPKKALAERTVIIATQSSILLPTITYFLSELNILNSEFGRLALSASVINDILGVSFIVLAYSLGTYKNMSHSTAYIDLIAVIIFFLLVFFVVKPAAEWIVQQTPENKPVANIYVHAVTLTVLGSAVYTTVFHMKYVLGPVMIGLVIPEGPPLGSALEAKYEKLTLNVFLPISIALSTMRCDITRIVYELDDILYNIFLMVLTIALKLVAGIAPCLYCKLPLKESIAVSILLSCKSFPEIFFYESTLDDKYISQATYSFLILYTLLNSGIVPVVIRSLYDPKRKYIGYQKRNIFSLKPNSDLRILTCVHKPGNISRAISVIQLFSSPNQEFPIIVTVLHLVKLVGQIVPILISHDKKSKQLINNSYIHTVNLAFSQLMQESFDSESVAMFTALSHENLMHEDICMLALDQTTSMIVVPSGRTWTIHGEFMSDDVAIRRLNMSLLERSPCSIGILVDRGQFMRKDKRKDYINVCAIFIGGKDDREALSLVNRMKHNPKVQVAVIRLMSNQETESTNWDYILDHEVIKELKDPESNKNIAYTERIVTGGPEVATMVRLLSEEYDLMVVGRNHGMSSLDFSGLLEWMELPELGVIGDLLAVRDLRSSVSVLIVQQRHQA</sequence>
<keyword evidence="6 10" id="KW-1133">Transmembrane helix</keyword>